<dbReference type="Gene3D" id="3.30.70.100">
    <property type="match status" value="1"/>
</dbReference>
<proteinExistence type="inferred from homology"/>
<name>A0A2R6CDE4_9ARCH</name>
<feature type="active site" evidence="1">
    <location>
        <position position="19"/>
    </location>
</feature>
<evidence type="ECO:0000256" key="2">
    <source>
        <dbReference type="RuleBase" id="RU004168"/>
    </source>
</evidence>
<feature type="active site" evidence="1">
    <location>
        <position position="36"/>
    </location>
</feature>
<dbReference type="EMBL" id="NEXF01000039">
    <property type="protein sequence ID" value="PSO08912.1"/>
    <property type="molecule type" value="Genomic_DNA"/>
</dbReference>
<reference evidence="5 6" key="1">
    <citation type="submission" date="2017-04" db="EMBL/GenBank/DDBJ databases">
        <title>Novel microbial lineages endemic to geothermal iron-oxide mats fill important gaps in the evolutionary history of Archaea.</title>
        <authorList>
            <person name="Jay Z.J."/>
            <person name="Beam J.P."/>
            <person name="Dlakic M."/>
            <person name="Rusch D.B."/>
            <person name="Kozubal M.A."/>
            <person name="Inskeep W.P."/>
        </authorList>
    </citation>
    <scope>NUCLEOTIDE SEQUENCE [LARGE SCALE GENOMIC DNA]</scope>
    <source>
        <strain evidence="5">BE_D</strain>
    </source>
</reference>
<dbReference type="Gene3D" id="1.20.1480.30">
    <property type="entry name" value="Designed four-helix bundle protein"/>
    <property type="match status" value="1"/>
</dbReference>
<keyword evidence="1" id="KW-0378">Hydrolase</keyword>
<dbReference type="Pfam" id="PF00708">
    <property type="entry name" value="Acylphosphatase"/>
    <property type="match status" value="1"/>
</dbReference>
<protein>
    <recommendedName>
        <fullName evidence="1">acylphosphatase</fullName>
        <ecNumber evidence="1">3.6.1.7</ecNumber>
    </recommendedName>
</protein>
<dbReference type="EC" id="3.6.1.7" evidence="1"/>
<comment type="caution">
    <text evidence="5">The sequence shown here is derived from an EMBL/GenBank/DDBJ whole genome shotgun (WGS) entry which is preliminary data.</text>
</comment>
<evidence type="ECO:0000259" key="4">
    <source>
        <dbReference type="PROSITE" id="PS51160"/>
    </source>
</evidence>
<dbReference type="InterPro" id="IPR001792">
    <property type="entry name" value="Acylphosphatase-like_dom"/>
</dbReference>
<dbReference type="GO" id="GO:0003998">
    <property type="term" value="F:acylphosphatase activity"/>
    <property type="evidence" value="ECO:0007669"/>
    <property type="project" value="UniProtKB-EC"/>
</dbReference>
<dbReference type="Proteomes" id="UP000242015">
    <property type="component" value="Unassembled WGS sequence"/>
</dbReference>
<organism evidence="5 6">
    <name type="scientific">Candidatus Marsarchaeota G2 archaeon BE_D</name>
    <dbReference type="NCBI Taxonomy" id="1978158"/>
    <lineage>
        <taxon>Archaea</taxon>
        <taxon>Candidatus Marsarchaeota</taxon>
        <taxon>Candidatus Marsarchaeota group 2</taxon>
    </lineage>
</organism>
<sequence>MLKLKITIAGERVQEVGYRLHLLSLSKGLVGFEAENVDQDKLVVYVEGDDVALTRFREAVEKSRPPLAKVSSTAFEPFDGFVLSISEYRQQLSLEQLVKIAQTGLEVRGDIKEIKGDIKEIKGDIKEIKSNTEEIKQDTKDIKADMAEVKGGLKRISETQDEMLSEVRGMRMDLRTYLDERLKRLEADVKTIKEKLGLSP</sequence>
<evidence type="ECO:0000313" key="5">
    <source>
        <dbReference type="EMBL" id="PSO08912.1"/>
    </source>
</evidence>
<dbReference type="InterPro" id="IPR036046">
    <property type="entry name" value="Acylphosphatase-like_dom_sf"/>
</dbReference>
<gene>
    <name evidence="5" type="ORF">B9Q04_03160</name>
</gene>
<keyword evidence="3" id="KW-0175">Coiled coil</keyword>
<feature type="coiled-coil region" evidence="3">
    <location>
        <begin position="111"/>
        <end position="138"/>
    </location>
</feature>
<evidence type="ECO:0000313" key="6">
    <source>
        <dbReference type="Proteomes" id="UP000242015"/>
    </source>
</evidence>
<dbReference type="AlphaFoldDB" id="A0A2R6CDE4"/>
<accession>A0A2R6CDE4</accession>
<dbReference type="PROSITE" id="PS51160">
    <property type="entry name" value="ACYLPHOSPHATASE_3"/>
    <property type="match status" value="1"/>
</dbReference>
<comment type="catalytic activity">
    <reaction evidence="1">
        <text>an acyl phosphate + H2O = a carboxylate + phosphate + H(+)</text>
        <dbReference type="Rhea" id="RHEA:14965"/>
        <dbReference type="ChEBI" id="CHEBI:15377"/>
        <dbReference type="ChEBI" id="CHEBI:15378"/>
        <dbReference type="ChEBI" id="CHEBI:29067"/>
        <dbReference type="ChEBI" id="CHEBI:43474"/>
        <dbReference type="ChEBI" id="CHEBI:59918"/>
        <dbReference type="EC" id="3.6.1.7"/>
    </reaction>
</comment>
<comment type="similarity">
    <text evidence="2">Belongs to the acylphosphatase family.</text>
</comment>
<feature type="domain" description="Acylphosphatase-like" evidence="4">
    <location>
        <begin position="3"/>
        <end position="98"/>
    </location>
</feature>
<evidence type="ECO:0000256" key="1">
    <source>
        <dbReference type="PROSITE-ProRule" id="PRU00520"/>
    </source>
</evidence>
<dbReference type="SUPFAM" id="SSF54975">
    <property type="entry name" value="Acylphosphatase/BLUF domain-like"/>
    <property type="match status" value="1"/>
</dbReference>
<evidence type="ECO:0000256" key="3">
    <source>
        <dbReference type="SAM" id="Coils"/>
    </source>
</evidence>